<sequence length="275" mass="28641">MRVLTTFHDIKSAARFTMLALVLVIVAMVSALTAMRFAIHGQEVAVPPLVGLSPLEAERAVAGLGLQMAIERQYYSPQIPEGKIMSQLPLPGTKVRRGWQVRVAQSLGPTRVAIPDVTGESEHAAELNIRRRGLDVASMAGMQAPGIPPDQVLAQSPPANATQVLAPKINLLVTAPADPQAFVMPSFIGQTLGSVNRALQDEGFKLGTVSVAAPPAVPADEANPQASPDVQPAPPTPAAASTPPLQPSPASIIVSQSPGAGQKIFAGATVSFEVR</sequence>
<dbReference type="SMART" id="SM00740">
    <property type="entry name" value="PASTA"/>
    <property type="match status" value="2"/>
</dbReference>
<dbReference type="Gene3D" id="3.30.10.20">
    <property type="match status" value="3"/>
</dbReference>
<dbReference type="InterPro" id="IPR005543">
    <property type="entry name" value="PASTA_dom"/>
</dbReference>
<dbReference type="Proteomes" id="UP000238701">
    <property type="component" value="Unassembled WGS sequence"/>
</dbReference>
<name>A0A2U3LC62_9BACT</name>
<dbReference type="Pfam" id="PF03793">
    <property type="entry name" value="PASTA"/>
    <property type="match status" value="2"/>
</dbReference>
<dbReference type="AlphaFoldDB" id="A0A2U3LC62"/>
<evidence type="ECO:0000259" key="2">
    <source>
        <dbReference type="PROSITE" id="PS51178"/>
    </source>
</evidence>
<protein>
    <submittedName>
        <fullName evidence="3">PASTA domain protein</fullName>
    </submittedName>
</protein>
<dbReference type="EMBL" id="OMOD01000190">
    <property type="protein sequence ID" value="SPF49462.1"/>
    <property type="molecule type" value="Genomic_DNA"/>
</dbReference>
<evidence type="ECO:0000256" key="1">
    <source>
        <dbReference type="SAM" id="MobiDB-lite"/>
    </source>
</evidence>
<feature type="domain" description="PASTA" evidence="2">
    <location>
        <begin position="41"/>
        <end position="107"/>
    </location>
</feature>
<gene>
    <name evidence="3" type="ORF">SBA1_910010</name>
</gene>
<dbReference type="PROSITE" id="PS51178">
    <property type="entry name" value="PASTA"/>
    <property type="match status" value="2"/>
</dbReference>
<dbReference type="OrthoDB" id="117799at2"/>
<evidence type="ECO:0000313" key="3">
    <source>
        <dbReference type="EMBL" id="SPF49462.1"/>
    </source>
</evidence>
<dbReference type="CDD" id="cd06577">
    <property type="entry name" value="PASTA_pknB"/>
    <property type="match status" value="3"/>
</dbReference>
<feature type="region of interest" description="Disordered" evidence="1">
    <location>
        <begin position="215"/>
        <end position="257"/>
    </location>
</feature>
<proteinExistence type="predicted"/>
<accession>A0A2U3LC62</accession>
<organism evidence="3 4">
    <name type="scientific">Candidatus Sulfotelmatobacter kueseliae</name>
    <dbReference type="NCBI Taxonomy" id="2042962"/>
    <lineage>
        <taxon>Bacteria</taxon>
        <taxon>Pseudomonadati</taxon>
        <taxon>Acidobacteriota</taxon>
        <taxon>Terriglobia</taxon>
        <taxon>Terriglobales</taxon>
        <taxon>Candidatus Korobacteraceae</taxon>
        <taxon>Candidatus Sulfotelmatobacter</taxon>
    </lineage>
</organism>
<feature type="domain" description="PASTA" evidence="2">
    <location>
        <begin position="108"/>
        <end position="176"/>
    </location>
</feature>
<reference evidence="4" key="1">
    <citation type="submission" date="2018-02" db="EMBL/GenBank/DDBJ databases">
        <authorList>
            <person name="Hausmann B."/>
        </authorList>
    </citation>
    <scope>NUCLEOTIDE SEQUENCE [LARGE SCALE GENOMIC DNA]</scope>
    <source>
        <strain evidence="4">Peat soil MAG SbA1</strain>
    </source>
</reference>
<feature type="compositionally biased region" description="Low complexity" evidence="1">
    <location>
        <begin position="238"/>
        <end position="251"/>
    </location>
</feature>
<evidence type="ECO:0000313" key="4">
    <source>
        <dbReference type="Proteomes" id="UP000238701"/>
    </source>
</evidence>